<reference evidence="9" key="1">
    <citation type="journal article" date="2023" name="Mol. Phylogenet. Evol.">
        <title>Genome-scale phylogeny and comparative genomics of the fungal order Sordariales.</title>
        <authorList>
            <person name="Hensen N."/>
            <person name="Bonometti L."/>
            <person name="Westerberg I."/>
            <person name="Brannstrom I.O."/>
            <person name="Guillou S."/>
            <person name="Cros-Aarteil S."/>
            <person name="Calhoun S."/>
            <person name="Haridas S."/>
            <person name="Kuo A."/>
            <person name="Mondo S."/>
            <person name="Pangilinan J."/>
            <person name="Riley R."/>
            <person name="LaButti K."/>
            <person name="Andreopoulos B."/>
            <person name="Lipzen A."/>
            <person name="Chen C."/>
            <person name="Yan M."/>
            <person name="Daum C."/>
            <person name="Ng V."/>
            <person name="Clum A."/>
            <person name="Steindorff A."/>
            <person name="Ohm R.A."/>
            <person name="Martin F."/>
            <person name="Silar P."/>
            <person name="Natvig D.O."/>
            <person name="Lalanne C."/>
            <person name="Gautier V."/>
            <person name="Ament-Velasquez S.L."/>
            <person name="Kruys A."/>
            <person name="Hutchinson M.I."/>
            <person name="Powell A.J."/>
            <person name="Barry K."/>
            <person name="Miller A.N."/>
            <person name="Grigoriev I.V."/>
            <person name="Debuchy R."/>
            <person name="Gladieux P."/>
            <person name="Hiltunen Thoren M."/>
            <person name="Johannesson H."/>
        </authorList>
    </citation>
    <scope>NUCLEOTIDE SEQUENCE</scope>
    <source>
        <strain evidence="9">CBS 103.79</strain>
    </source>
</reference>
<keyword evidence="8" id="KW-0812">Transmembrane</keyword>
<dbReference type="PANTHER" id="PTHR24287">
    <property type="entry name" value="P450, PUTATIVE (EUROFUNG)-RELATED"/>
    <property type="match status" value="1"/>
</dbReference>
<organism evidence="9 10">
    <name type="scientific">Staphylotrichum tortipilum</name>
    <dbReference type="NCBI Taxonomy" id="2831512"/>
    <lineage>
        <taxon>Eukaryota</taxon>
        <taxon>Fungi</taxon>
        <taxon>Dikarya</taxon>
        <taxon>Ascomycota</taxon>
        <taxon>Pezizomycotina</taxon>
        <taxon>Sordariomycetes</taxon>
        <taxon>Sordariomycetidae</taxon>
        <taxon>Sordariales</taxon>
        <taxon>Chaetomiaceae</taxon>
        <taxon>Staphylotrichum</taxon>
    </lineage>
</organism>
<dbReference type="GO" id="GO:0016712">
    <property type="term" value="F:oxidoreductase activity, acting on paired donors, with incorporation or reduction of molecular oxygen, reduced flavin or flavoprotein as one donor, and incorporation of one atom of oxygen"/>
    <property type="evidence" value="ECO:0007669"/>
    <property type="project" value="InterPro"/>
</dbReference>
<reference evidence="9" key="2">
    <citation type="submission" date="2023-05" db="EMBL/GenBank/DDBJ databases">
        <authorList>
            <consortium name="Lawrence Berkeley National Laboratory"/>
            <person name="Steindorff A."/>
            <person name="Hensen N."/>
            <person name="Bonometti L."/>
            <person name="Westerberg I."/>
            <person name="Brannstrom I.O."/>
            <person name="Guillou S."/>
            <person name="Cros-Aarteil S."/>
            <person name="Calhoun S."/>
            <person name="Haridas S."/>
            <person name="Kuo A."/>
            <person name="Mondo S."/>
            <person name="Pangilinan J."/>
            <person name="Riley R."/>
            <person name="Labutti K."/>
            <person name="Andreopoulos B."/>
            <person name="Lipzen A."/>
            <person name="Chen C."/>
            <person name="Yanf M."/>
            <person name="Daum C."/>
            <person name="Ng V."/>
            <person name="Clum A."/>
            <person name="Ohm R."/>
            <person name="Martin F."/>
            <person name="Silar P."/>
            <person name="Natvig D."/>
            <person name="Lalanne C."/>
            <person name="Gautier V."/>
            <person name="Ament-Velasquez S.L."/>
            <person name="Kruys A."/>
            <person name="Hutchinson M.I."/>
            <person name="Powell A.J."/>
            <person name="Barry K."/>
            <person name="Miller A.N."/>
            <person name="Grigoriev I.V."/>
            <person name="Debuchy R."/>
            <person name="Gladieux P."/>
            <person name="Thoren M.H."/>
            <person name="Johannesson H."/>
        </authorList>
    </citation>
    <scope>NUCLEOTIDE SEQUENCE</scope>
    <source>
        <strain evidence="9">CBS 103.79</strain>
    </source>
</reference>
<evidence type="ECO:0000313" key="10">
    <source>
        <dbReference type="Proteomes" id="UP001303889"/>
    </source>
</evidence>
<dbReference type="Proteomes" id="UP001303889">
    <property type="component" value="Unassembled WGS sequence"/>
</dbReference>
<evidence type="ECO:0000256" key="2">
    <source>
        <dbReference type="ARBA" id="ARBA00010617"/>
    </source>
</evidence>
<keyword evidence="3" id="KW-0349">Heme</keyword>
<dbReference type="EMBL" id="MU855658">
    <property type="protein sequence ID" value="KAK3900576.1"/>
    <property type="molecule type" value="Genomic_DNA"/>
</dbReference>
<evidence type="ECO:0000256" key="4">
    <source>
        <dbReference type="ARBA" id="ARBA00022723"/>
    </source>
</evidence>
<keyword evidence="7" id="KW-0503">Monooxygenase</keyword>
<keyword evidence="8" id="KW-1133">Transmembrane helix</keyword>
<dbReference type="InterPro" id="IPR047146">
    <property type="entry name" value="Cyt_P450_E_CYP52_fungi"/>
</dbReference>
<dbReference type="AlphaFoldDB" id="A0AAN6RSJ7"/>
<dbReference type="PANTHER" id="PTHR24287:SF1">
    <property type="entry name" value="P450, PUTATIVE (EUROFUNG)-RELATED"/>
    <property type="match status" value="1"/>
</dbReference>
<evidence type="ECO:0000256" key="1">
    <source>
        <dbReference type="ARBA" id="ARBA00001971"/>
    </source>
</evidence>
<dbReference type="GO" id="GO:0020037">
    <property type="term" value="F:heme binding"/>
    <property type="evidence" value="ECO:0007669"/>
    <property type="project" value="InterPro"/>
</dbReference>
<keyword evidence="10" id="KW-1185">Reference proteome</keyword>
<keyword evidence="6" id="KW-0408">Iron</keyword>
<proteinExistence type="inferred from homology"/>
<sequence>MLTTSLPVVLSLTAAGLVLFRVIVRFRVSRRNAAKAKALKCEELPFERNRWPLGIDNLLRTLAADREKCFPEDMIERFKALKTSIEVLGTRNLRTGDPKNIQAILATHFISFQRIIILRGTTNPRTRVDQVSDLDLEERHVQNMMSLLEPLIGPDGWTPAIDLLPYFFRLALDSATEFLFGESVNSQLQHLPSHHNSSSDKIGSLEAQFAPAFDTAQRALATRRRFMDKHWVYDTRGFREPCRIVHEFVDHFVQLALSKGQRPDQKEKDAEAAGDKGRYIFLDALAAHTQDPTELRSELLHILLATRDTTASPLGWSKHPPTPFPLPPPLDPPHTYLPLRTTILSHFGPYASPAPIIFSTLKSYARLQHVAAETVRLFPPVPFNSRYANKDTTLRRDGGKDGMTPVFVPKGSSVDYSVHVMQRREEVWGGDAGGRPGRWGEERVGEGGGWGCVPSLCRAASSRLTEACYVTARLVQRFDKIERMMEEGERVRHNLTLTNTIGNGVKVRLYAAEG</sequence>
<dbReference type="GO" id="GO:0005506">
    <property type="term" value="F:iron ion binding"/>
    <property type="evidence" value="ECO:0007669"/>
    <property type="project" value="InterPro"/>
</dbReference>
<gene>
    <name evidence="9" type="ORF">C8A05DRAFT_45614</name>
</gene>
<evidence type="ECO:0000256" key="7">
    <source>
        <dbReference type="ARBA" id="ARBA00023033"/>
    </source>
</evidence>
<comment type="similarity">
    <text evidence="2">Belongs to the cytochrome P450 family.</text>
</comment>
<dbReference type="InterPro" id="IPR036396">
    <property type="entry name" value="Cyt_P450_sf"/>
</dbReference>
<evidence type="ECO:0000256" key="3">
    <source>
        <dbReference type="ARBA" id="ARBA00022617"/>
    </source>
</evidence>
<evidence type="ECO:0000256" key="8">
    <source>
        <dbReference type="SAM" id="Phobius"/>
    </source>
</evidence>
<keyword evidence="4" id="KW-0479">Metal-binding</keyword>
<evidence type="ECO:0000256" key="5">
    <source>
        <dbReference type="ARBA" id="ARBA00023002"/>
    </source>
</evidence>
<keyword evidence="8" id="KW-0472">Membrane</keyword>
<dbReference type="SUPFAM" id="SSF48264">
    <property type="entry name" value="Cytochrome P450"/>
    <property type="match status" value="1"/>
</dbReference>
<dbReference type="PRINTS" id="PR01239">
    <property type="entry name" value="EP450IICYP52"/>
</dbReference>
<evidence type="ECO:0000313" key="9">
    <source>
        <dbReference type="EMBL" id="KAK3900576.1"/>
    </source>
</evidence>
<keyword evidence="5" id="KW-0560">Oxidoreductase</keyword>
<evidence type="ECO:0000256" key="6">
    <source>
        <dbReference type="ARBA" id="ARBA00023004"/>
    </source>
</evidence>
<dbReference type="InterPro" id="IPR002974">
    <property type="entry name" value="Cyt_P450_E_CYP52_ascomycetes"/>
</dbReference>
<dbReference type="Gene3D" id="1.10.630.10">
    <property type="entry name" value="Cytochrome P450"/>
    <property type="match status" value="1"/>
</dbReference>
<comment type="cofactor">
    <cofactor evidence="1">
        <name>heme</name>
        <dbReference type="ChEBI" id="CHEBI:30413"/>
    </cofactor>
</comment>
<feature type="transmembrane region" description="Helical" evidence="8">
    <location>
        <begin position="6"/>
        <end position="24"/>
    </location>
</feature>
<protein>
    <submittedName>
        <fullName evidence="9">Cytochrome P450</fullName>
    </submittedName>
</protein>
<accession>A0AAN6RSJ7</accession>
<name>A0AAN6RSJ7_9PEZI</name>
<comment type="caution">
    <text evidence="9">The sequence shown here is derived from an EMBL/GenBank/DDBJ whole genome shotgun (WGS) entry which is preliminary data.</text>
</comment>